<proteinExistence type="predicted"/>
<keyword evidence="2" id="KW-1185">Reference proteome</keyword>
<dbReference type="AlphaFoldDB" id="A0A8X6J672"/>
<sequence>MKRPHIMVGFVNDVTTIEETRKFLVPKMVEDGNAIQMKLWGESFGQCLEEAFGSNSSLTRAHIAVWFDSLLVYSKHPLLNVFIKYPHCTIAEPCIPRQMNSIC</sequence>
<name>A0A8X6J672_TRICU</name>
<protein>
    <submittedName>
        <fullName evidence="1">Uncharacterized protein</fullName>
    </submittedName>
</protein>
<gene>
    <name evidence="1" type="ORF">TNCT_322511</name>
</gene>
<dbReference type="EMBL" id="BMAO01016879">
    <property type="protein sequence ID" value="GFR11903.1"/>
    <property type="molecule type" value="Genomic_DNA"/>
</dbReference>
<evidence type="ECO:0000313" key="2">
    <source>
        <dbReference type="Proteomes" id="UP000887116"/>
    </source>
</evidence>
<accession>A0A8X6J672</accession>
<organism evidence="1 2">
    <name type="scientific">Trichonephila clavata</name>
    <name type="common">Joro spider</name>
    <name type="synonym">Nephila clavata</name>
    <dbReference type="NCBI Taxonomy" id="2740835"/>
    <lineage>
        <taxon>Eukaryota</taxon>
        <taxon>Metazoa</taxon>
        <taxon>Ecdysozoa</taxon>
        <taxon>Arthropoda</taxon>
        <taxon>Chelicerata</taxon>
        <taxon>Arachnida</taxon>
        <taxon>Araneae</taxon>
        <taxon>Araneomorphae</taxon>
        <taxon>Entelegynae</taxon>
        <taxon>Araneoidea</taxon>
        <taxon>Nephilidae</taxon>
        <taxon>Trichonephila</taxon>
    </lineage>
</organism>
<evidence type="ECO:0000313" key="1">
    <source>
        <dbReference type="EMBL" id="GFR11903.1"/>
    </source>
</evidence>
<reference evidence="1" key="1">
    <citation type="submission" date="2020-07" db="EMBL/GenBank/DDBJ databases">
        <title>Multicomponent nature underlies the extraordinary mechanical properties of spider dragline silk.</title>
        <authorList>
            <person name="Kono N."/>
            <person name="Nakamura H."/>
            <person name="Mori M."/>
            <person name="Yoshida Y."/>
            <person name="Ohtoshi R."/>
            <person name="Malay A.D."/>
            <person name="Moran D.A.P."/>
            <person name="Tomita M."/>
            <person name="Numata K."/>
            <person name="Arakawa K."/>
        </authorList>
    </citation>
    <scope>NUCLEOTIDE SEQUENCE</scope>
</reference>
<comment type="caution">
    <text evidence="1">The sequence shown here is derived from an EMBL/GenBank/DDBJ whole genome shotgun (WGS) entry which is preliminary data.</text>
</comment>
<dbReference type="Proteomes" id="UP000887116">
    <property type="component" value="Unassembled WGS sequence"/>
</dbReference>